<dbReference type="EC" id="5.2.1.8" evidence="2 7"/>
<evidence type="ECO:0000256" key="4">
    <source>
        <dbReference type="ARBA" id="ARBA00022803"/>
    </source>
</evidence>
<dbReference type="Gene3D" id="1.25.40.10">
    <property type="entry name" value="Tetratricopeptide repeat domain"/>
    <property type="match status" value="1"/>
</dbReference>
<dbReference type="Gene3D" id="3.10.50.40">
    <property type="match status" value="2"/>
</dbReference>
<keyword evidence="6 7" id="KW-0413">Isomerase</keyword>
<dbReference type="InterPro" id="IPR011990">
    <property type="entry name" value="TPR-like_helical_dom_sf"/>
</dbReference>
<dbReference type="PANTHER" id="PTHR46512">
    <property type="entry name" value="PEPTIDYLPROLYL ISOMERASE"/>
    <property type="match status" value="1"/>
</dbReference>
<comment type="caution">
    <text evidence="10">The sequence shown here is derived from an EMBL/GenBank/DDBJ whole genome shotgun (WGS) entry which is preliminary data.</text>
</comment>
<keyword evidence="4 8" id="KW-0802">TPR repeat</keyword>
<dbReference type="PANTHER" id="PTHR46512:SF9">
    <property type="entry name" value="PEPTIDYLPROLYL ISOMERASE"/>
    <property type="match status" value="1"/>
</dbReference>
<proteinExistence type="predicted"/>
<feature type="domain" description="PPIase FKBP-type" evidence="9">
    <location>
        <begin position="151"/>
        <end position="237"/>
    </location>
</feature>
<evidence type="ECO:0000256" key="3">
    <source>
        <dbReference type="ARBA" id="ARBA00022737"/>
    </source>
</evidence>
<dbReference type="InterPro" id="IPR050754">
    <property type="entry name" value="FKBP4/5/8-like"/>
</dbReference>
<evidence type="ECO:0000256" key="5">
    <source>
        <dbReference type="ARBA" id="ARBA00023110"/>
    </source>
</evidence>
<feature type="repeat" description="TPR" evidence="8">
    <location>
        <begin position="331"/>
        <end position="364"/>
    </location>
</feature>
<accession>A0A9Q0NCD9</accession>
<keyword evidence="11" id="KW-1185">Reference proteome</keyword>
<dbReference type="SUPFAM" id="SSF54534">
    <property type="entry name" value="FKBP-like"/>
    <property type="match status" value="2"/>
</dbReference>
<evidence type="ECO:0000313" key="11">
    <source>
        <dbReference type="Proteomes" id="UP001151699"/>
    </source>
</evidence>
<dbReference type="AlphaFoldDB" id="A0A9Q0NCD9"/>
<sequence length="442" mass="49625">MPEQNVPIDLSGDGGVLKEIMQEGHGDEKPHDGCTVSLHYTGTLVDGTVFDSSVQRNEPFEFELGKGRVIKGFEMFVPTMRKGEKSVLTCAPEYGYGPAGSPPKIPANSTLRFELELLGWKPEDLSPTSDGGIIRHVITPTTKKGKTPNEGGLVDVHLVGKFEDRIFDERDVSFVIGEVSDDEVINGVQTALQKFGKDETSRLVIKPEYAFGASGHKEWNIPPNATVEYTVTLKSFEKEVRAWKLNEEESIEQAKIYKEKGTKFLKDEKYSLAIKMYEKSNTFLSNCSNDESKTLKVAVFLNIALCYSKLDDNFEIKKACNTVLEIDSKNVKALYRRGTSCLKSGDTETALADFHKVLEIEPQNKAAQNQVVICKRVVKESHDKEKKLYANMFTKFANVDKEREIKDRNRDDVLTSCGEWNMEDEARNEASKAFEEIYAAEV</sequence>
<dbReference type="Pfam" id="PF00515">
    <property type="entry name" value="TPR_1"/>
    <property type="match status" value="1"/>
</dbReference>
<evidence type="ECO:0000313" key="10">
    <source>
        <dbReference type="EMBL" id="KAJ6647718.1"/>
    </source>
</evidence>
<dbReference type="OrthoDB" id="433738at2759"/>
<dbReference type="GO" id="GO:0003755">
    <property type="term" value="F:peptidyl-prolyl cis-trans isomerase activity"/>
    <property type="evidence" value="ECO:0007669"/>
    <property type="project" value="UniProtKB-KW"/>
</dbReference>
<dbReference type="PROSITE" id="PS50059">
    <property type="entry name" value="FKBP_PPIASE"/>
    <property type="match status" value="2"/>
</dbReference>
<dbReference type="InterPro" id="IPR001179">
    <property type="entry name" value="PPIase_FKBP_dom"/>
</dbReference>
<dbReference type="FunFam" id="3.10.50.40:FF:000006">
    <property type="entry name" value="Peptidyl-prolyl cis-trans isomerase"/>
    <property type="match status" value="1"/>
</dbReference>
<keyword evidence="3" id="KW-0677">Repeat</keyword>
<dbReference type="Pfam" id="PF00254">
    <property type="entry name" value="FKBP_C"/>
    <property type="match status" value="2"/>
</dbReference>
<evidence type="ECO:0000256" key="8">
    <source>
        <dbReference type="PROSITE-ProRule" id="PRU00339"/>
    </source>
</evidence>
<evidence type="ECO:0000256" key="2">
    <source>
        <dbReference type="ARBA" id="ARBA00013194"/>
    </source>
</evidence>
<reference evidence="10" key="1">
    <citation type="submission" date="2022-07" db="EMBL/GenBank/DDBJ databases">
        <authorList>
            <person name="Trinca V."/>
            <person name="Uliana J.V.C."/>
            <person name="Torres T.T."/>
            <person name="Ward R.J."/>
            <person name="Monesi N."/>
        </authorList>
    </citation>
    <scope>NUCLEOTIDE SEQUENCE</scope>
    <source>
        <strain evidence="10">HSMRA1968</strain>
        <tissue evidence="10">Whole embryos</tissue>
    </source>
</reference>
<dbReference type="SMART" id="SM00028">
    <property type="entry name" value="TPR"/>
    <property type="match status" value="3"/>
</dbReference>
<organism evidence="10 11">
    <name type="scientific">Pseudolycoriella hygida</name>
    <dbReference type="NCBI Taxonomy" id="35572"/>
    <lineage>
        <taxon>Eukaryota</taxon>
        <taxon>Metazoa</taxon>
        <taxon>Ecdysozoa</taxon>
        <taxon>Arthropoda</taxon>
        <taxon>Hexapoda</taxon>
        <taxon>Insecta</taxon>
        <taxon>Pterygota</taxon>
        <taxon>Neoptera</taxon>
        <taxon>Endopterygota</taxon>
        <taxon>Diptera</taxon>
        <taxon>Nematocera</taxon>
        <taxon>Sciaroidea</taxon>
        <taxon>Sciaridae</taxon>
        <taxon>Pseudolycoriella</taxon>
    </lineage>
</organism>
<dbReference type="InterPro" id="IPR019734">
    <property type="entry name" value="TPR_rpt"/>
</dbReference>
<keyword evidence="5 7" id="KW-0697">Rotamase</keyword>
<comment type="catalytic activity">
    <reaction evidence="1 7">
        <text>[protein]-peptidylproline (omega=180) = [protein]-peptidylproline (omega=0)</text>
        <dbReference type="Rhea" id="RHEA:16237"/>
        <dbReference type="Rhea" id="RHEA-COMP:10747"/>
        <dbReference type="Rhea" id="RHEA-COMP:10748"/>
        <dbReference type="ChEBI" id="CHEBI:83833"/>
        <dbReference type="ChEBI" id="CHEBI:83834"/>
        <dbReference type="EC" id="5.2.1.8"/>
    </reaction>
</comment>
<evidence type="ECO:0000256" key="6">
    <source>
        <dbReference type="ARBA" id="ARBA00023235"/>
    </source>
</evidence>
<protein>
    <recommendedName>
        <fullName evidence="2 7">peptidylprolyl isomerase</fullName>
        <ecNumber evidence="2 7">5.2.1.8</ecNumber>
    </recommendedName>
</protein>
<dbReference type="EMBL" id="WJQU01000001">
    <property type="protein sequence ID" value="KAJ6647718.1"/>
    <property type="molecule type" value="Genomic_DNA"/>
</dbReference>
<dbReference type="FunFam" id="3.10.50.40:FF:000013">
    <property type="entry name" value="Peptidylprolyl isomerase"/>
    <property type="match status" value="1"/>
</dbReference>
<dbReference type="PROSITE" id="PS50005">
    <property type="entry name" value="TPR"/>
    <property type="match status" value="1"/>
</dbReference>
<gene>
    <name evidence="10" type="primary">Fkbp59</name>
    <name evidence="10" type="ORF">Bhyg_02941</name>
</gene>
<dbReference type="Proteomes" id="UP001151699">
    <property type="component" value="Chromosome A"/>
</dbReference>
<dbReference type="InterPro" id="IPR046357">
    <property type="entry name" value="PPIase_dom_sf"/>
</dbReference>
<evidence type="ECO:0000256" key="7">
    <source>
        <dbReference type="PROSITE-ProRule" id="PRU00277"/>
    </source>
</evidence>
<dbReference type="FunFam" id="1.25.40.10:FF:000008">
    <property type="entry name" value="Peptidylprolyl isomerase"/>
    <property type="match status" value="1"/>
</dbReference>
<feature type="domain" description="PPIase FKBP-type" evidence="9">
    <location>
        <begin position="33"/>
        <end position="121"/>
    </location>
</feature>
<evidence type="ECO:0000259" key="9">
    <source>
        <dbReference type="PROSITE" id="PS50059"/>
    </source>
</evidence>
<name>A0A9Q0NCD9_9DIPT</name>
<evidence type="ECO:0000256" key="1">
    <source>
        <dbReference type="ARBA" id="ARBA00000971"/>
    </source>
</evidence>
<dbReference type="SUPFAM" id="SSF48452">
    <property type="entry name" value="TPR-like"/>
    <property type="match status" value="1"/>
</dbReference>